<protein>
    <submittedName>
        <fullName evidence="2">Uncharacterized protein</fullName>
    </submittedName>
</protein>
<dbReference type="AlphaFoldDB" id="K1V3P2"/>
<dbReference type="Proteomes" id="UP000006757">
    <property type="component" value="Unassembled WGS sequence"/>
</dbReference>
<feature type="region of interest" description="Disordered" evidence="1">
    <location>
        <begin position="55"/>
        <end position="166"/>
    </location>
</feature>
<dbReference type="EMBL" id="AMBO01000387">
    <property type="protein sequence ID" value="EKC98569.1"/>
    <property type="molecule type" value="Genomic_DNA"/>
</dbReference>
<evidence type="ECO:0000313" key="2">
    <source>
        <dbReference type="EMBL" id="EKC98569.1"/>
    </source>
</evidence>
<reference evidence="2 3" key="1">
    <citation type="journal article" date="2012" name="Eukaryot. Cell">
        <title>Genome sequence of the Trichosporon asahii environmental strain CBS 8904.</title>
        <authorList>
            <person name="Yang R.Y."/>
            <person name="Li H.T."/>
            <person name="Zhu H."/>
            <person name="Zhou G.P."/>
            <person name="Wang M."/>
            <person name="Wang L."/>
        </authorList>
    </citation>
    <scope>NUCLEOTIDE SEQUENCE [LARGE SCALE GENOMIC DNA]</scope>
    <source>
        <strain evidence="2 3">CBS 8904</strain>
    </source>
</reference>
<proteinExistence type="predicted"/>
<name>K1V3P2_TRIAC</name>
<organism evidence="2 3">
    <name type="scientific">Trichosporon asahii var. asahii (strain CBS 8904)</name>
    <name type="common">Yeast</name>
    <dbReference type="NCBI Taxonomy" id="1220162"/>
    <lineage>
        <taxon>Eukaryota</taxon>
        <taxon>Fungi</taxon>
        <taxon>Dikarya</taxon>
        <taxon>Basidiomycota</taxon>
        <taxon>Agaricomycotina</taxon>
        <taxon>Tremellomycetes</taxon>
        <taxon>Trichosporonales</taxon>
        <taxon>Trichosporonaceae</taxon>
        <taxon>Trichosporon</taxon>
    </lineage>
</organism>
<feature type="compositionally biased region" description="Gly residues" evidence="1">
    <location>
        <begin position="79"/>
        <end position="93"/>
    </location>
</feature>
<dbReference type="InParanoid" id="K1V3P2"/>
<evidence type="ECO:0000256" key="1">
    <source>
        <dbReference type="SAM" id="MobiDB-lite"/>
    </source>
</evidence>
<comment type="caution">
    <text evidence="2">The sequence shown here is derived from an EMBL/GenBank/DDBJ whole genome shotgun (WGS) entry which is preliminary data.</text>
</comment>
<gene>
    <name evidence="2" type="ORF">A1Q2_07165</name>
</gene>
<keyword evidence="3" id="KW-1185">Reference proteome</keyword>
<accession>K1V3P2</accession>
<sequence length="166" mass="17782">MPDIEPCVAAVAELQGLRPIRLLQHDADTPLEIAELHGAQAEWWLSDLRKHGVSRQAPRNDSCLPRARGQQDLRSIGSGMDGQGRRAGQGHGTGARPRPSDVPPDVSPLGRFANPLRPKICDPPPGVGQPAGGFLTFWPEWEPTAPGHNQLGPGDVRELVPPCPTG</sequence>
<dbReference type="HOGENOM" id="CLU_1603918_0_0_1"/>
<evidence type="ECO:0000313" key="3">
    <source>
        <dbReference type="Proteomes" id="UP000006757"/>
    </source>
</evidence>